<dbReference type="Proteomes" id="UP000290567">
    <property type="component" value="Unassembled WGS sequence"/>
</dbReference>
<dbReference type="SFLD" id="SFLDG01140">
    <property type="entry name" value="C2.B:_Phosphomannomutase_and_P"/>
    <property type="match status" value="1"/>
</dbReference>
<dbReference type="PANTHER" id="PTHR10000:SF8">
    <property type="entry name" value="HAD SUPERFAMILY HYDROLASE-LIKE, TYPE 3"/>
    <property type="match status" value="1"/>
</dbReference>
<organism evidence="1 2">
    <name type="scientific">Enterococcus florum</name>
    <dbReference type="NCBI Taxonomy" id="2480627"/>
    <lineage>
        <taxon>Bacteria</taxon>
        <taxon>Bacillati</taxon>
        <taxon>Bacillota</taxon>
        <taxon>Bacilli</taxon>
        <taxon>Lactobacillales</taxon>
        <taxon>Enterococcaceae</taxon>
        <taxon>Enterococcus</taxon>
    </lineage>
</organism>
<dbReference type="GO" id="GO:0016791">
    <property type="term" value="F:phosphatase activity"/>
    <property type="evidence" value="ECO:0007669"/>
    <property type="project" value="TreeGrafter"/>
</dbReference>
<dbReference type="InterPro" id="IPR006379">
    <property type="entry name" value="HAD-SF_hydro_IIB"/>
</dbReference>
<accession>A0A4P5PAB7</accession>
<dbReference type="AlphaFoldDB" id="A0A4P5PAB7"/>
<dbReference type="Gene3D" id="3.30.1240.10">
    <property type="match status" value="1"/>
</dbReference>
<dbReference type="InterPro" id="IPR023214">
    <property type="entry name" value="HAD_sf"/>
</dbReference>
<name>A0A4P5PAB7_9ENTE</name>
<gene>
    <name evidence="1" type="ORF">NRIC_10720</name>
</gene>
<dbReference type="RefSeq" id="WP_146621654.1">
    <property type="nucleotide sequence ID" value="NZ_BJCC01000009.1"/>
</dbReference>
<dbReference type="EMBL" id="BJCC01000009">
    <property type="protein sequence ID" value="GCF93181.1"/>
    <property type="molecule type" value="Genomic_DNA"/>
</dbReference>
<dbReference type="PANTHER" id="PTHR10000">
    <property type="entry name" value="PHOSPHOSERINE PHOSPHATASE"/>
    <property type="match status" value="1"/>
</dbReference>
<keyword evidence="2" id="KW-1185">Reference proteome</keyword>
<protein>
    <submittedName>
        <fullName evidence="1">Sugar phosphate phosphatase</fullName>
    </submittedName>
</protein>
<dbReference type="SFLD" id="SFLDS00003">
    <property type="entry name" value="Haloacid_Dehalogenase"/>
    <property type="match status" value="1"/>
</dbReference>
<sequence>MNLIALDLDGTTLDEKGTMTPEVQAALTEISQDPELQIVFCSGRPYSGIHPFIKAAHLPEENYHVLVNGAIIQSGLEETLCESLLSRADYQEVLAVCEEKGLLVAGVTDHGVYTTSTTINPAVMIFCVLTHNPLFVRRFEELPKQPRFSKLIICEEPDIIKQNKQALLQVFGDRFSCVQGYEAFLEVSKKGTSKGAALLELANYYHVAVDNVFVVGDNENDLSTFEQFPNSFAMGNAVPELKAIAKWHCPTNDENGVIKALETIQSVVDLRRRQCGK</sequence>
<dbReference type="SUPFAM" id="SSF56784">
    <property type="entry name" value="HAD-like"/>
    <property type="match status" value="1"/>
</dbReference>
<dbReference type="NCBIfam" id="TIGR01484">
    <property type="entry name" value="HAD-SF-IIB"/>
    <property type="match status" value="1"/>
</dbReference>
<reference evidence="2" key="1">
    <citation type="submission" date="2019-02" db="EMBL/GenBank/DDBJ databases">
        <title>Draft genome sequence of Enterococcus sp. Gos25-1.</title>
        <authorList>
            <person name="Tanaka N."/>
            <person name="Shiwa Y."/>
            <person name="Fujita N."/>
        </authorList>
    </citation>
    <scope>NUCLEOTIDE SEQUENCE [LARGE SCALE GENOMIC DNA]</scope>
    <source>
        <strain evidence="2">Gos25-1</strain>
    </source>
</reference>
<comment type="caution">
    <text evidence="1">The sequence shown here is derived from an EMBL/GenBank/DDBJ whole genome shotgun (WGS) entry which is preliminary data.</text>
</comment>
<dbReference type="InterPro" id="IPR036412">
    <property type="entry name" value="HAD-like_sf"/>
</dbReference>
<evidence type="ECO:0000313" key="1">
    <source>
        <dbReference type="EMBL" id="GCF93181.1"/>
    </source>
</evidence>
<dbReference type="GO" id="GO:0000287">
    <property type="term" value="F:magnesium ion binding"/>
    <property type="evidence" value="ECO:0007669"/>
    <property type="project" value="TreeGrafter"/>
</dbReference>
<proteinExistence type="predicted"/>
<dbReference type="NCBIfam" id="TIGR00099">
    <property type="entry name" value="Cof-subfamily"/>
    <property type="match status" value="1"/>
</dbReference>
<dbReference type="InterPro" id="IPR000150">
    <property type="entry name" value="Cof"/>
</dbReference>
<dbReference type="CDD" id="cd07516">
    <property type="entry name" value="HAD_Pase"/>
    <property type="match status" value="1"/>
</dbReference>
<dbReference type="GO" id="GO:0005829">
    <property type="term" value="C:cytosol"/>
    <property type="evidence" value="ECO:0007669"/>
    <property type="project" value="TreeGrafter"/>
</dbReference>
<dbReference type="Pfam" id="PF08282">
    <property type="entry name" value="Hydrolase_3"/>
    <property type="match status" value="1"/>
</dbReference>
<evidence type="ECO:0000313" key="2">
    <source>
        <dbReference type="Proteomes" id="UP000290567"/>
    </source>
</evidence>
<dbReference type="OrthoDB" id="9810101at2"/>
<dbReference type="Gene3D" id="3.40.50.1000">
    <property type="entry name" value="HAD superfamily/HAD-like"/>
    <property type="match status" value="1"/>
</dbReference>